<evidence type="ECO:0000313" key="8">
    <source>
        <dbReference type="Proteomes" id="UP001610063"/>
    </source>
</evidence>
<keyword evidence="1" id="KW-0004">4Fe-4S</keyword>
<keyword evidence="2" id="KW-0479">Metal-binding</keyword>
<sequence length="667" mass="73457">MKIKIFAFLILFGSIINGCNTSNEGIGTYDLIVYGSTSSGIIAAYTAKMKGLEVLLVSPDNHLGGLTTGGLGYTDIGNKYAITGLAKDFYRRIGAKYGTFERWIFEPHVAGEVFQDYIKEAQIPILAGHRLSSVNMEGAEIKEIILENNVNAQELKALSARVFIDASYEGDLMAKAGVSYTVGRESNEQYGETYNGVQLRKRHQFPDFIDPYKVKGDSSSGLLWGISPELVAEDGTGDQKLQAYNFRICLTNEADNKVEITRPADYDSSRYELLLRLFEAQPDKRSLNDYFIWSKMPGGKTDINNRGGFSTDMIGMNYDYPEASYEEREAIVAMHESYTKGLLYFYKADPRVPEQLRKEMQEWGYPKDEYTDNNHWSPQLYVREVRRMVGQTVMTQHHCQAKEVVSDPIAMAAYTMDSHNCQRVVVKKDGVAMVKNEGNVEVGGFGPYPISYGAIIPQRAECQNLLVPVAMSASHIAYGSIRMEPVFMALGQVAALAADLAISNETGVQEVDYRAIQQEIASDPLSNGEVAEILVDNTDQSVSATGNWEAVNSHCYGADALQIMGEGMASFKPSIATSGQYEVYVYFSKIEGVAPVTKIGITSGDLSASVDIVAEEIEIIGQTSGEWVAVGKYQLNADQTNSVTIYGNKEGLVRADAVLLVPETLAK</sequence>
<dbReference type="EMBL" id="JBIPKE010000020">
    <property type="protein sequence ID" value="MFH6985845.1"/>
    <property type="molecule type" value="Genomic_DNA"/>
</dbReference>
<dbReference type="SUPFAM" id="SSF51905">
    <property type="entry name" value="FAD/NAD(P)-binding domain"/>
    <property type="match status" value="1"/>
</dbReference>
<keyword evidence="3" id="KW-0560">Oxidoreductase</keyword>
<dbReference type="Gene3D" id="3.50.50.60">
    <property type="entry name" value="FAD/NAD(P)-binding domain"/>
    <property type="match status" value="1"/>
</dbReference>
<organism evidence="7 8">
    <name type="scientific">Marinoscillum luteum</name>
    <dbReference type="NCBI Taxonomy" id="861051"/>
    <lineage>
        <taxon>Bacteria</taxon>
        <taxon>Pseudomonadati</taxon>
        <taxon>Bacteroidota</taxon>
        <taxon>Cytophagia</taxon>
        <taxon>Cytophagales</taxon>
        <taxon>Reichenbachiellaceae</taxon>
        <taxon>Marinoscillum</taxon>
    </lineage>
</organism>
<feature type="domain" description="Golvesin/Xly CBD-like" evidence="6">
    <location>
        <begin position="533"/>
        <end position="661"/>
    </location>
</feature>
<dbReference type="Pfam" id="PF12831">
    <property type="entry name" value="FAD_oxidored"/>
    <property type="match status" value="1"/>
</dbReference>
<dbReference type="InterPro" id="IPR036188">
    <property type="entry name" value="FAD/NAD-bd_sf"/>
</dbReference>
<keyword evidence="4" id="KW-0408">Iron</keyword>
<evidence type="ECO:0000256" key="1">
    <source>
        <dbReference type="ARBA" id="ARBA00022485"/>
    </source>
</evidence>
<protein>
    <submittedName>
        <fullName evidence="7">FAD-dependent oxidoreductase</fullName>
    </submittedName>
</protein>
<comment type="caution">
    <text evidence="7">The sequence shown here is derived from an EMBL/GenBank/DDBJ whole genome shotgun (WGS) entry which is preliminary data.</text>
</comment>
<keyword evidence="5" id="KW-0411">Iron-sulfur</keyword>
<dbReference type="PANTHER" id="PTHR43498">
    <property type="entry name" value="FERREDOXIN:COB-COM HETERODISULFIDE REDUCTASE SUBUNIT A"/>
    <property type="match status" value="1"/>
</dbReference>
<reference evidence="7 8" key="1">
    <citation type="journal article" date="2013" name="Int. J. Syst. Evol. Microbiol.">
        <title>Marinoscillum luteum sp. nov., isolated from marine sediment.</title>
        <authorList>
            <person name="Cha I.T."/>
            <person name="Park S.J."/>
            <person name="Kim S.J."/>
            <person name="Kim J.G."/>
            <person name="Jung M.Y."/>
            <person name="Shin K.S."/>
            <person name="Kwon K.K."/>
            <person name="Yang S.H."/>
            <person name="Seo Y.S."/>
            <person name="Rhee S.K."/>
        </authorList>
    </citation>
    <scope>NUCLEOTIDE SEQUENCE [LARGE SCALE GENOMIC DNA]</scope>
    <source>
        <strain evidence="7 8">KCTC 23939</strain>
    </source>
</reference>
<dbReference type="RefSeq" id="WP_395419276.1">
    <property type="nucleotide sequence ID" value="NZ_JBIPKE010000020.1"/>
</dbReference>
<evidence type="ECO:0000256" key="5">
    <source>
        <dbReference type="ARBA" id="ARBA00023014"/>
    </source>
</evidence>
<evidence type="ECO:0000256" key="3">
    <source>
        <dbReference type="ARBA" id="ARBA00023002"/>
    </source>
</evidence>
<proteinExistence type="predicted"/>
<accession>A0ABW7NE58</accession>
<dbReference type="PANTHER" id="PTHR43498:SF1">
    <property type="entry name" value="COB--COM HETERODISULFIDE REDUCTASE IRON-SULFUR SUBUNIT A"/>
    <property type="match status" value="1"/>
</dbReference>
<dbReference type="Pfam" id="PF25275">
    <property type="entry name" value="Golvesin_C"/>
    <property type="match status" value="1"/>
</dbReference>
<evidence type="ECO:0000259" key="6">
    <source>
        <dbReference type="Pfam" id="PF25275"/>
    </source>
</evidence>
<name>A0ABW7NE58_9BACT</name>
<evidence type="ECO:0000313" key="7">
    <source>
        <dbReference type="EMBL" id="MFH6985845.1"/>
    </source>
</evidence>
<dbReference type="InterPro" id="IPR039650">
    <property type="entry name" value="HdrA-like"/>
</dbReference>
<gene>
    <name evidence="7" type="ORF">ACHKAR_20490</name>
</gene>
<evidence type="ECO:0000256" key="2">
    <source>
        <dbReference type="ARBA" id="ARBA00022723"/>
    </source>
</evidence>
<dbReference type="InterPro" id="IPR033803">
    <property type="entry name" value="CBD-like_Golvesin-Xly"/>
</dbReference>
<keyword evidence="8" id="KW-1185">Reference proteome</keyword>
<evidence type="ECO:0000256" key="4">
    <source>
        <dbReference type="ARBA" id="ARBA00023004"/>
    </source>
</evidence>
<dbReference type="Proteomes" id="UP001610063">
    <property type="component" value="Unassembled WGS sequence"/>
</dbReference>